<sequence length="75" mass="8597">MAFVKQIAAGRDYAMLMSEAPLFAATARTTLSKTHTDSHYLSFFKHVYLEIPSAHPWDIFITSKNNEYEACMEHL</sequence>
<keyword evidence="2" id="KW-1185">Reference proteome</keyword>
<dbReference type="EMBL" id="LRCR01000017">
    <property type="protein sequence ID" value="KUQ83581.1"/>
    <property type="molecule type" value="Genomic_DNA"/>
</dbReference>
<evidence type="ECO:0000313" key="2">
    <source>
        <dbReference type="Proteomes" id="UP000064715"/>
    </source>
</evidence>
<dbReference type="AlphaFoldDB" id="A0A0X4EPG7"/>
<reference evidence="2" key="1">
    <citation type="submission" date="2016-01" db="EMBL/GenBank/DDBJ databases">
        <title>WGS of SAMN04407783.</title>
        <authorList>
            <person name="Adams M."/>
            <person name="Sutton G."/>
            <person name="Nelson K."/>
            <person name="Thaden J."/>
            <person name="Fowler V."/>
            <person name="Mccorrison J."/>
            <person name="Sanka R."/>
            <person name="Brinkac L."/>
            <person name="Nierman W."/>
        </authorList>
    </citation>
    <scope>NUCLEOTIDE SEQUENCE [LARGE SCALE GENOMIC DNA]</scope>
    <source>
        <strain evidence="2">GN04363</strain>
    </source>
</reference>
<evidence type="ECO:0000313" key="1">
    <source>
        <dbReference type="EMBL" id="KUQ83581.1"/>
    </source>
</evidence>
<gene>
    <name evidence="1" type="ORF">AWI28_16385</name>
</gene>
<accession>A0A0X4EPG7</accession>
<organism evidence="1 2">
    <name type="scientific">Enterobacter genomosp. O</name>
    <dbReference type="NCBI Taxonomy" id="2364150"/>
    <lineage>
        <taxon>Bacteria</taxon>
        <taxon>Pseudomonadati</taxon>
        <taxon>Pseudomonadota</taxon>
        <taxon>Gammaproteobacteria</taxon>
        <taxon>Enterobacterales</taxon>
        <taxon>Enterobacteriaceae</taxon>
        <taxon>Enterobacter</taxon>
        <taxon>Enterobacter cloacae complex</taxon>
        <taxon>Enterobacter cloacae complex clade O</taxon>
    </lineage>
</organism>
<proteinExistence type="predicted"/>
<name>A0A0X4EPG7_9ENTR</name>
<protein>
    <submittedName>
        <fullName evidence="1">Uncharacterized protein</fullName>
    </submittedName>
</protein>
<comment type="caution">
    <text evidence="1">The sequence shown here is derived from an EMBL/GenBank/DDBJ whole genome shotgun (WGS) entry which is preliminary data.</text>
</comment>
<dbReference type="Proteomes" id="UP000064715">
    <property type="component" value="Unassembled WGS sequence"/>
</dbReference>